<dbReference type="AlphaFoldDB" id="A0A4R3VRK5"/>
<keyword evidence="1" id="KW-1133">Transmembrane helix</keyword>
<dbReference type="EMBL" id="SMBY01000002">
    <property type="protein sequence ID" value="TCV07478.1"/>
    <property type="molecule type" value="Genomic_DNA"/>
</dbReference>
<accession>A0A4R3VRK5</accession>
<name>A0A4R3VRK5_9GAMM</name>
<sequence length="55" mass="5690">MLSSLTGSTDNFAQSLNLLVSASFFLVGALFTIPEPLSIALSIAPGHFLGANHEA</sequence>
<feature type="transmembrane region" description="Helical" evidence="1">
    <location>
        <begin position="12"/>
        <end position="33"/>
    </location>
</feature>
<gene>
    <name evidence="2" type="ORF">EDC54_10232</name>
</gene>
<keyword evidence="1" id="KW-0472">Membrane</keyword>
<reference evidence="2 3" key="1">
    <citation type="submission" date="2019-03" db="EMBL/GenBank/DDBJ databases">
        <title>Genomic Encyclopedia of Type Strains, Phase IV (KMG-IV): sequencing the most valuable type-strain genomes for metagenomic binning, comparative biology and taxonomic classification.</title>
        <authorList>
            <person name="Goeker M."/>
        </authorList>
    </citation>
    <scope>NUCLEOTIDE SEQUENCE [LARGE SCALE GENOMIC DNA]</scope>
    <source>
        <strain evidence="2 3">DSM 16730</strain>
    </source>
</reference>
<proteinExistence type="predicted"/>
<organism evidence="2 3">
    <name type="scientific">Samsonia erythrinae</name>
    <dbReference type="NCBI Taxonomy" id="160434"/>
    <lineage>
        <taxon>Bacteria</taxon>
        <taxon>Pseudomonadati</taxon>
        <taxon>Pseudomonadota</taxon>
        <taxon>Gammaproteobacteria</taxon>
        <taxon>Enterobacterales</taxon>
        <taxon>Pectobacteriaceae</taxon>
        <taxon>Samsonia</taxon>
    </lineage>
</organism>
<comment type="caution">
    <text evidence="2">The sequence shown here is derived from an EMBL/GenBank/DDBJ whole genome shotgun (WGS) entry which is preliminary data.</text>
</comment>
<evidence type="ECO:0000313" key="3">
    <source>
        <dbReference type="Proteomes" id="UP000295433"/>
    </source>
</evidence>
<dbReference type="Proteomes" id="UP000295433">
    <property type="component" value="Unassembled WGS sequence"/>
</dbReference>
<protein>
    <submittedName>
        <fullName evidence="2">Uncharacterized protein</fullName>
    </submittedName>
</protein>
<keyword evidence="3" id="KW-1185">Reference proteome</keyword>
<evidence type="ECO:0000313" key="2">
    <source>
        <dbReference type="EMBL" id="TCV07478.1"/>
    </source>
</evidence>
<evidence type="ECO:0000256" key="1">
    <source>
        <dbReference type="SAM" id="Phobius"/>
    </source>
</evidence>
<keyword evidence="1" id="KW-0812">Transmembrane</keyword>